<dbReference type="PANTHER" id="PTHR35385:SF2">
    <property type="entry name" value="PROTEIN B, PUTATIVE-RELATED"/>
    <property type="match status" value="1"/>
</dbReference>
<reference evidence="1 2" key="1">
    <citation type="submission" date="2021-06" db="EMBL/GenBank/DDBJ databases">
        <authorList>
            <person name="Kallberg Y."/>
            <person name="Tangrot J."/>
            <person name="Rosling A."/>
        </authorList>
    </citation>
    <scope>NUCLEOTIDE SEQUENCE [LARGE SCALE GENOMIC DNA]</scope>
    <source>
        <strain evidence="1 2">120-4 pot B 10/14</strain>
    </source>
</reference>
<organism evidence="1 2">
    <name type="scientific">Gigaspora margarita</name>
    <dbReference type="NCBI Taxonomy" id="4874"/>
    <lineage>
        <taxon>Eukaryota</taxon>
        <taxon>Fungi</taxon>
        <taxon>Fungi incertae sedis</taxon>
        <taxon>Mucoromycota</taxon>
        <taxon>Glomeromycotina</taxon>
        <taxon>Glomeromycetes</taxon>
        <taxon>Diversisporales</taxon>
        <taxon>Gigasporaceae</taxon>
        <taxon>Gigaspora</taxon>
    </lineage>
</organism>
<dbReference type="EMBL" id="CAJVQB010128923">
    <property type="protein sequence ID" value="CAG8853758.1"/>
    <property type="molecule type" value="Genomic_DNA"/>
</dbReference>
<evidence type="ECO:0000313" key="2">
    <source>
        <dbReference type="Proteomes" id="UP000789901"/>
    </source>
</evidence>
<feature type="non-terminal residue" evidence="1">
    <location>
        <position position="1"/>
    </location>
</feature>
<keyword evidence="2" id="KW-1185">Reference proteome</keyword>
<comment type="caution">
    <text evidence="1">The sequence shown here is derived from an EMBL/GenBank/DDBJ whole genome shotgun (WGS) entry which is preliminary data.</text>
</comment>
<dbReference type="Proteomes" id="UP000789901">
    <property type="component" value="Unassembled WGS sequence"/>
</dbReference>
<accession>A0ABN7XEQ1</accession>
<dbReference type="PANTHER" id="PTHR35385">
    <property type="entry name" value="PROTEIN B, PUTATIVE-RELATED-RELATED"/>
    <property type="match status" value="1"/>
</dbReference>
<proteinExistence type="predicted"/>
<feature type="non-terminal residue" evidence="1">
    <location>
        <position position="131"/>
    </location>
</feature>
<name>A0ABN7XEQ1_GIGMA</name>
<protein>
    <submittedName>
        <fullName evidence="1">41907_t:CDS:1</fullName>
    </submittedName>
</protein>
<sequence length="131" mass="14696">SSSEKLVENLADHAINPGYKYVMHLFEHYPILQEYDSRIEKAFILCIVTSLISRVHEKIREAGALPLGLLITSDELEMTIKNAINLLKLILSEHAFFGCGCDIGPQHVLTDDSASESNALKLYWPQSNLLL</sequence>
<evidence type="ECO:0000313" key="1">
    <source>
        <dbReference type="EMBL" id="CAG8853758.1"/>
    </source>
</evidence>
<gene>
    <name evidence="1" type="ORF">GMARGA_LOCUS42579</name>
</gene>